<evidence type="ECO:0000256" key="1">
    <source>
        <dbReference type="SAM" id="Phobius"/>
    </source>
</evidence>
<sequence>MQFSFDPIKNGYYIPFIHMTLYLATQDIFISTAIALKMYPANYFYWFGEHYDYLPKNWNWGKQFIRFTDTGYLASFIYICYPAFFPVAYNVHFGITAGYWSGRLILGMDDRDILDNPAIDHRFESLWCDAVHGVPLILLTYRLVNSTECHDYFTYTDMMYSYVWNHIWLLCVYVPWCIYTGDPVYTILANETPLKTKVLFMLSMYFLVAFSNTFGFYLNRFVLC</sequence>
<keyword evidence="1" id="KW-0472">Membrane</keyword>
<dbReference type="AlphaFoldDB" id="A0A6C0DWH4"/>
<reference evidence="2" key="1">
    <citation type="journal article" date="2020" name="Nature">
        <title>Giant virus diversity and host interactions through global metagenomics.</title>
        <authorList>
            <person name="Schulz F."/>
            <person name="Roux S."/>
            <person name="Paez-Espino D."/>
            <person name="Jungbluth S."/>
            <person name="Walsh D.A."/>
            <person name="Denef V.J."/>
            <person name="McMahon K.D."/>
            <person name="Konstantinidis K.T."/>
            <person name="Eloe-Fadrosh E.A."/>
            <person name="Kyrpides N.C."/>
            <person name="Woyke T."/>
        </authorList>
    </citation>
    <scope>NUCLEOTIDE SEQUENCE</scope>
    <source>
        <strain evidence="2">GVMAG-M-3300023174-92</strain>
    </source>
</reference>
<feature type="transmembrane region" description="Helical" evidence="1">
    <location>
        <begin position="12"/>
        <end position="36"/>
    </location>
</feature>
<protein>
    <submittedName>
        <fullName evidence="2">Uncharacterized protein</fullName>
    </submittedName>
</protein>
<evidence type="ECO:0000313" key="2">
    <source>
        <dbReference type="EMBL" id="QHT21306.1"/>
    </source>
</evidence>
<accession>A0A6C0DWH4</accession>
<proteinExistence type="predicted"/>
<feature type="transmembrane region" description="Helical" evidence="1">
    <location>
        <begin position="198"/>
        <end position="218"/>
    </location>
</feature>
<keyword evidence="1" id="KW-1133">Transmembrane helix</keyword>
<organism evidence="2">
    <name type="scientific">viral metagenome</name>
    <dbReference type="NCBI Taxonomy" id="1070528"/>
    <lineage>
        <taxon>unclassified sequences</taxon>
        <taxon>metagenomes</taxon>
        <taxon>organismal metagenomes</taxon>
    </lineage>
</organism>
<feature type="transmembrane region" description="Helical" evidence="1">
    <location>
        <begin position="167"/>
        <end position="186"/>
    </location>
</feature>
<feature type="transmembrane region" description="Helical" evidence="1">
    <location>
        <begin position="72"/>
        <end position="91"/>
    </location>
</feature>
<keyword evidence="1" id="KW-0812">Transmembrane</keyword>
<name>A0A6C0DWH4_9ZZZZ</name>
<dbReference type="EMBL" id="MN739689">
    <property type="protein sequence ID" value="QHT21306.1"/>
    <property type="molecule type" value="Genomic_DNA"/>
</dbReference>